<accession>A0A9J5YVC3</accession>
<evidence type="ECO:0000313" key="2">
    <source>
        <dbReference type="EMBL" id="KAG5602830.1"/>
    </source>
</evidence>
<reference evidence="2 3" key="1">
    <citation type="submission" date="2020-09" db="EMBL/GenBank/DDBJ databases">
        <title>De no assembly of potato wild relative species, Solanum commersonii.</title>
        <authorList>
            <person name="Cho K."/>
        </authorList>
    </citation>
    <scope>NUCLEOTIDE SEQUENCE [LARGE SCALE GENOMIC DNA]</scope>
    <source>
        <strain evidence="2">LZ3.2</strain>
        <tissue evidence="2">Leaf</tissue>
    </source>
</reference>
<comment type="caution">
    <text evidence="2">The sequence shown here is derived from an EMBL/GenBank/DDBJ whole genome shotgun (WGS) entry which is preliminary data.</text>
</comment>
<gene>
    <name evidence="2" type="ORF">H5410_034200</name>
</gene>
<dbReference type="EMBL" id="JACXVP010000006">
    <property type="protein sequence ID" value="KAG5602830.1"/>
    <property type="molecule type" value="Genomic_DNA"/>
</dbReference>
<organism evidence="2 3">
    <name type="scientific">Solanum commersonii</name>
    <name type="common">Commerson's wild potato</name>
    <name type="synonym">Commerson's nightshade</name>
    <dbReference type="NCBI Taxonomy" id="4109"/>
    <lineage>
        <taxon>Eukaryota</taxon>
        <taxon>Viridiplantae</taxon>
        <taxon>Streptophyta</taxon>
        <taxon>Embryophyta</taxon>
        <taxon>Tracheophyta</taxon>
        <taxon>Spermatophyta</taxon>
        <taxon>Magnoliopsida</taxon>
        <taxon>eudicotyledons</taxon>
        <taxon>Gunneridae</taxon>
        <taxon>Pentapetalae</taxon>
        <taxon>asterids</taxon>
        <taxon>lamiids</taxon>
        <taxon>Solanales</taxon>
        <taxon>Solanaceae</taxon>
        <taxon>Solanoideae</taxon>
        <taxon>Solaneae</taxon>
        <taxon>Solanum</taxon>
    </lineage>
</organism>
<sequence length="80" mass="8945">MNVEVTQSSKPSTRRSKKKKNQKSQHLKKTKKLLGENGTISESEVTGTVASKFGGPRIAKEHVPDTTNYPTPRPRTRNLK</sequence>
<evidence type="ECO:0000313" key="3">
    <source>
        <dbReference type="Proteomes" id="UP000824120"/>
    </source>
</evidence>
<keyword evidence="3" id="KW-1185">Reference proteome</keyword>
<proteinExistence type="predicted"/>
<name>A0A9J5YVC3_SOLCO</name>
<evidence type="ECO:0000256" key="1">
    <source>
        <dbReference type="SAM" id="MobiDB-lite"/>
    </source>
</evidence>
<protein>
    <submittedName>
        <fullName evidence="2">Uncharacterized protein</fullName>
    </submittedName>
</protein>
<feature type="compositionally biased region" description="Basic residues" evidence="1">
    <location>
        <begin position="12"/>
        <end position="32"/>
    </location>
</feature>
<dbReference type="AlphaFoldDB" id="A0A9J5YVC3"/>
<dbReference type="Proteomes" id="UP000824120">
    <property type="component" value="Chromosome 6"/>
</dbReference>
<feature type="compositionally biased region" description="Polar residues" evidence="1">
    <location>
        <begin position="38"/>
        <end position="49"/>
    </location>
</feature>
<feature type="region of interest" description="Disordered" evidence="1">
    <location>
        <begin position="1"/>
        <end position="80"/>
    </location>
</feature>